<keyword evidence="2" id="KW-1185">Reference proteome</keyword>
<proteinExistence type="predicted"/>
<dbReference type="Proteomes" id="UP000050525">
    <property type="component" value="Unassembled WGS sequence"/>
</dbReference>
<dbReference type="EMBL" id="AKHW03000629">
    <property type="protein sequence ID" value="KYO45266.1"/>
    <property type="molecule type" value="Genomic_DNA"/>
</dbReference>
<organism evidence="1 2">
    <name type="scientific">Alligator mississippiensis</name>
    <name type="common">American alligator</name>
    <dbReference type="NCBI Taxonomy" id="8496"/>
    <lineage>
        <taxon>Eukaryota</taxon>
        <taxon>Metazoa</taxon>
        <taxon>Chordata</taxon>
        <taxon>Craniata</taxon>
        <taxon>Vertebrata</taxon>
        <taxon>Euteleostomi</taxon>
        <taxon>Archelosauria</taxon>
        <taxon>Archosauria</taxon>
        <taxon>Crocodylia</taxon>
        <taxon>Alligatoridae</taxon>
        <taxon>Alligatorinae</taxon>
        <taxon>Alligator</taxon>
    </lineage>
</organism>
<comment type="caution">
    <text evidence="1">The sequence shown here is derived from an EMBL/GenBank/DDBJ whole genome shotgun (WGS) entry which is preliminary data.</text>
</comment>
<dbReference type="AlphaFoldDB" id="A0A151P861"/>
<accession>A0A151P861</accession>
<name>A0A151P861_ALLMI</name>
<evidence type="ECO:0000313" key="2">
    <source>
        <dbReference type="Proteomes" id="UP000050525"/>
    </source>
</evidence>
<gene>
    <name evidence="1" type="ORF">Y1Q_0014710</name>
</gene>
<protein>
    <submittedName>
        <fullName evidence="1">Uncharacterized protein</fullName>
    </submittedName>
</protein>
<evidence type="ECO:0000313" key="1">
    <source>
        <dbReference type="EMBL" id="KYO45266.1"/>
    </source>
</evidence>
<sequence>MAETTSRTPNWDVGIGLLCSASLRLRARILAFPSHKGAWRIKGIGTHGRVWLRRVWLQGRVSAPRICVQPVLISSPVVAEKGLDLVPRAGGGREGGREGEALPTLPNVYSVSLGFGDALELEFPSREAEDITSWKVCKAVLMATRWSLRPDMGRAA</sequence>
<reference evidence="1 2" key="1">
    <citation type="journal article" date="2012" name="Genome Biol.">
        <title>Sequencing three crocodilian genomes to illuminate the evolution of archosaurs and amniotes.</title>
        <authorList>
            <person name="St John J.A."/>
            <person name="Braun E.L."/>
            <person name="Isberg S.R."/>
            <person name="Miles L.G."/>
            <person name="Chong A.Y."/>
            <person name="Gongora J."/>
            <person name="Dalzell P."/>
            <person name="Moran C."/>
            <person name="Bed'hom B."/>
            <person name="Abzhanov A."/>
            <person name="Burgess S.C."/>
            <person name="Cooksey A.M."/>
            <person name="Castoe T.A."/>
            <person name="Crawford N.G."/>
            <person name="Densmore L.D."/>
            <person name="Drew J.C."/>
            <person name="Edwards S.V."/>
            <person name="Faircloth B.C."/>
            <person name="Fujita M.K."/>
            <person name="Greenwold M.J."/>
            <person name="Hoffmann F.G."/>
            <person name="Howard J.M."/>
            <person name="Iguchi T."/>
            <person name="Janes D.E."/>
            <person name="Khan S.Y."/>
            <person name="Kohno S."/>
            <person name="de Koning A.J."/>
            <person name="Lance S.L."/>
            <person name="McCarthy F.M."/>
            <person name="McCormack J.E."/>
            <person name="Merchant M.E."/>
            <person name="Peterson D.G."/>
            <person name="Pollock D.D."/>
            <person name="Pourmand N."/>
            <person name="Raney B.J."/>
            <person name="Roessler K.A."/>
            <person name="Sanford J.R."/>
            <person name="Sawyer R.H."/>
            <person name="Schmidt C.J."/>
            <person name="Triplett E.W."/>
            <person name="Tuberville T.D."/>
            <person name="Venegas-Anaya M."/>
            <person name="Howard J.T."/>
            <person name="Jarvis E.D."/>
            <person name="Guillette L.J.Jr."/>
            <person name="Glenn T.C."/>
            <person name="Green R.E."/>
            <person name="Ray D.A."/>
        </authorList>
    </citation>
    <scope>NUCLEOTIDE SEQUENCE [LARGE SCALE GENOMIC DNA]</scope>
    <source>
        <strain evidence="1">KSC_2009_1</strain>
    </source>
</reference>